<evidence type="ECO:0000256" key="1">
    <source>
        <dbReference type="SAM" id="MobiDB-lite"/>
    </source>
</evidence>
<dbReference type="AlphaFoldDB" id="A0AAV4BPM5"/>
<evidence type="ECO:0000313" key="3">
    <source>
        <dbReference type="Proteomes" id="UP000735302"/>
    </source>
</evidence>
<dbReference type="Proteomes" id="UP000735302">
    <property type="component" value="Unassembled WGS sequence"/>
</dbReference>
<reference evidence="2 3" key="1">
    <citation type="journal article" date="2021" name="Elife">
        <title>Chloroplast acquisition without the gene transfer in kleptoplastic sea slugs, Plakobranchus ocellatus.</title>
        <authorList>
            <person name="Maeda T."/>
            <person name="Takahashi S."/>
            <person name="Yoshida T."/>
            <person name="Shimamura S."/>
            <person name="Takaki Y."/>
            <person name="Nagai Y."/>
            <person name="Toyoda A."/>
            <person name="Suzuki Y."/>
            <person name="Arimoto A."/>
            <person name="Ishii H."/>
            <person name="Satoh N."/>
            <person name="Nishiyama T."/>
            <person name="Hasebe M."/>
            <person name="Maruyama T."/>
            <person name="Minagawa J."/>
            <person name="Obokata J."/>
            <person name="Shigenobu S."/>
        </authorList>
    </citation>
    <scope>NUCLEOTIDE SEQUENCE [LARGE SCALE GENOMIC DNA]</scope>
</reference>
<comment type="caution">
    <text evidence="2">The sequence shown here is derived from an EMBL/GenBank/DDBJ whole genome shotgun (WGS) entry which is preliminary data.</text>
</comment>
<keyword evidence="3" id="KW-1185">Reference proteome</keyword>
<organism evidence="2 3">
    <name type="scientific">Plakobranchus ocellatus</name>
    <dbReference type="NCBI Taxonomy" id="259542"/>
    <lineage>
        <taxon>Eukaryota</taxon>
        <taxon>Metazoa</taxon>
        <taxon>Spiralia</taxon>
        <taxon>Lophotrochozoa</taxon>
        <taxon>Mollusca</taxon>
        <taxon>Gastropoda</taxon>
        <taxon>Heterobranchia</taxon>
        <taxon>Euthyneura</taxon>
        <taxon>Panpulmonata</taxon>
        <taxon>Sacoglossa</taxon>
        <taxon>Placobranchoidea</taxon>
        <taxon>Plakobranchidae</taxon>
        <taxon>Plakobranchus</taxon>
    </lineage>
</organism>
<feature type="region of interest" description="Disordered" evidence="1">
    <location>
        <begin position="40"/>
        <end position="108"/>
    </location>
</feature>
<name>A0AAV4BPM5_9GAST</name>
<dbReference type="EMBL" id="BLXT01005203">
    <property type="protein sequence ID" value="GFO20799.1"/>
    <property type="molecule type" value="Genomic_DNA"/>
</dbReference>
<proteinExistence type="predicted"/>
<evidence type="ECO:0000313" key="2">
    <source>
        <dbReference type="EMBL" id="GFO20799.1"/>
    </source>
</evidence>
<accession>A0AAV4BPM5</accession>
<gene>
    <name evidence="2" type="ORF">PoB_004730400</name>
</gene>
<protein>
    <submittedName>
        <fullName evidence="2">Uncharacterized protein</fullName>
    </submittedName>
</protein>
<feature type="region of interest" description="Disordered" evidence="1">
    <location>
        <begin position="1"/>
        <end position="26"/>
    </location>
</feature>
<sequence>MSHRQQSHQKRDTSFGHLGKSDPMAYDEVAADHRRHEGAVGGCRSFTPNGSHHLDCNMQPSRKHSRGLGVTEMPRSFGGGGKMDEESDGETDVNSMQRRSLAKGRENAQRNDRFTQVCIHVGDKKKIWHHT</sequence>